<proteinExistence type="predicted"/>
<organism evidence="1">
    <name type="scientific">Sesamum radiatum</name>
    <name type="common">Black benniseed</name>
    <dbReference type="NCBI Taxonomy" id="300843"/>
    <lineage>
        <taxon>Eukaryota</taxon>
        <taxon>Viridiplantae</taxon>
        <taxon>Streptophyta</taxon>
        <taxon>Embryophyta</taxon>
        <taxon>Tracheophyta</taxon>
        <taxon>Spermatophyta</taxon>
        <taxon>Magnoliopsida</taxon>
        <taxon>eudicotyledons</taxon>
        <taxon>Gunneridae</taxon>
        <taxon>Pentapetalae</taxon>
        <taxon>asterids</taxon>
        <taxon>lamiids</taxon>
        <taxon>Lamiales</taxon>
        <taxon>Pedaliaceae</taxon>
        <taxon>Sesamum</taxon>
    </lineage>
</organism>
<sequence length="58" mass="6960">MLYYQARKGYSQSDESRPNEVALEFAAGAVNVFTGRDWDMDFYKNKLRILRLRYETFQ</sequence>
<reference evidence="1" key="1">
    <citation type="submission" date="2020-06" db="EMBL/GenBank/DDBJ databases">
        <authorList>
            <person name="Li T."/>
            <person name="Hu X."/>
            <person name="Zhang T."/>
            <person name="Song X."/>
            <person name="Zhang H."/>
            <person name="Dai N."/>
            <person name="Sheng W."/>
            <person name="Hou X."/>
            <person name="Wei L."/>
        </authorList>
    </citation>
    <scope>NUCLEOTIDE SEQUENCE</scope>
    <source>
        <strain evidence="1">G02</strain>
        <tissue evidence="1">Leaf</tissue>
    </source>
</reference>
<gene>
    <name evidence="1" type="ORF">Sradi_3637600</name>
</gene>
<comment type="caution">
    <text evidence="1">The sequence shown here is derived from an EMBL/GenBank/DDBJ whole genome shotgun (WGS) entry which is preliminary data.</text>
</comment>
<name>A0AAW2QI09_SESRA</name>
<evidence type="ECO:0000313" key="1">
    <source>
        <dbReference type="EMBL" id="KAL0367475.1"/>
    </source>
</evidence>
<dbReference type="EMBL" id="JACGWJ010000015">
    <property type="protein sequence ID" value="KAL0367475.1"/>
    <property type="molecule type" value="Genomic_DNA"/>
</dbReference>
<reference evidence="1" key="2">
    <citation type="journal article" date="2024" name="Plant">
        <title>Genomic evolution and insights into agronomic trait innovations of Sesamum species.</title>
        <authorList>
            <person name="Miao H."/>
            <person name="Wang L."/>
            <person name="Qu L."/>
            <person name="Liu H."/>
            <person name="Sun Y."/>
            <person name="Le M."/>
            <person name="Wang Q."/>
            <person name="Wei S."/>
            <person name="Zheng Y."/>
            <person name="Lin W."/>
            <person name="Duan Y."/>
            <person name="Cao H."/>
            <person name="Xiong S."/>
            <person name="Wang X."/>
            <person name="Wei L."/>
            <person name="Li C."/>
            <person name="Ma Q."/>
            <person name="Ju M."/>
            <person name="Zhao R."/>
            <person name="Li G."/>
            <person name="Mu C."/>
            <person name="Tian Q."/>
            <person name="Mei H."/>
            <person name="Zhang T."/>
            <person name="Gao T."/>
            <person name="Zhang H."/>
        </authorList>
    </citation>
    <scope>NUCLEOTIDE SEQUENCE</scope>
    <source>
        <strain evidence="1">G02</strain>
    </source>
</reference>
<dbReference type="AlphaFoldDB" id="A0AAW2QI09"/>
<protein>
    <submittedName>
        <fullName evidence="1">Uncharacterized protein</fullName>
    </submittedName>
</protein>
<accession>A0AAW2QI09</accession>